<accession>A0A160T4J5</accession>
<gene>
    <name evidence="3" type="ORF">CFX0092_A2834</name>
</gene>
<organism evidence="3 4">
    <name type="scientific">Candidatus Promineifilum breve</name>
    <dbReference type="NCBI Taxonomy" id="1806508"/>
    <lineage>
        <taxon>Bacteria</taxon>
        <taxon>Bacillati</taxon>
        <taxon>Chloroflexota</taxon>
        <taxon>Ardenticatenia</taxon>
        <taxon>Candidatus Promineifilales</taxon>
        <taxon>Candidatus Promineifilaceae</taxon>
        <taxon>Candidatus Promineifilum</taxon>
    </lineage>
</organism>
<evidence type="ECO:0000313" key="4">
    <source>
        <dbReference type="Proteomes" id="UP000215027"/>
    </source>
</evidence>
<keyword evidence="2" id="KW-1133">Transmembrane helix</keyword>
<evidence type="ECO:0000256" key="1">
    <source>
        <dbReference type="SAM" id="MobiDB-lite"/>
    </source>
</evidence>
<keyword evidence="2" id="KW-0812">Transmembrane</keyword>
<dbReference type="Proteomes" id="UP000215027">
    <property type="component" value="Chromosome I"/>
</dbReference>
<sequence length="61" mass="6916">MNEKPTPTTPEIPPAGTTPHNLPPGIKVYERPQRRTMPLWLSLGLLLVLAVLVWFAYQAFF</sequence>
<feature type="region of interest" description="Disordered" evidence="1">
    <location>
        <begin position="1"/>
        <end position="24"/>
    </location>
</feature>
<reference evidence="3" key="1">
    <citation type="submission" date="2016-01" db="EMBL/GenBank/DDBJ databases">
        <authorList>
            <person name="Mcilroy J.S."/>
            <person name="Karst M S."/>
            <person name="Albertsen M."/>
        </authorList>
    </citation>
    <scope>NUCLEOTIDE SEQUENCE</scope>
    <source>
        <strain evidence="3">Cfx-K</strain>
    </source>
</reference>
<dbReference type="AlphaFoldDB" id="A0A160T4J5"/>
<proteinExistence type="predicted"/>
<name>A0A160T4J5_9CHLR</name>
<dbReference type="RefSeq" id="WP_157913156.1">
    <property type="nucleotide sequence ID" value="NZ_LN890655.1"/>
</dbReference>
<evidence type="ECO:0000256" key="2">
    <source>
        <dbReference type="SAM" id="Phobius"/>
    </source>
</evidence>
<evidence type="ECO:0000313" key="3">
    <source>
        <dbReference type="EMBL" id="CUS04712.2"/>
    </source>
</evidence>
<dbReference type="EMBL" id="LN890655">
    <property type="protein sequence ID" value="CUS04712.2"/>
    <property type="molecule type" value="Genomic_DNA"/>
</dbReference>
<keyword evidence="2" id="KW-0472">Membrane</keyword>
<keyword evidence="4" id="KW-1185">Reference proteome</keyword>
<dbReference type="KEGG" id="pbf:CFX0092_A2834"/>
<feature type="transmembrane region" description="Helical" evidence="2">
    <location>
        <begin position="39"/>
        <end position="57"/>
    </location>
</feature>
<protein>
    <submittedName>
        <fullName evidence="3">Uncharacterized protein</fullName>
    </submittedName>
</protein>